<evidence type="ECO:0000256" key="1">
    <source>
        <dbReference type="ARBA" id="ARBA00007964"/>
    </source>
</evidence>
<proteinExistence type="inferred from homology"/>
<comment type="similarity">
    <text evidence="1">Belongs to the prephenate/arogenate dehydrogenase family.</text>
</comment>
<reference evidence="5" key="3">
    <citation type="submission" date="2022-09" db="EMBL/GenBank/DDBJ databases">
        <title>The genome sequence of Rhodococcus aetherivorans N1.</title>
        <authorList>
            <person name="Jiang W."/>
        </authorList>
    </citation>
    <scope>NUCLEOTIDE SEQUENCE</scope>
    <source>
        <strain evidence="5">N1</strain>
    </source>
</reference>
<reference evidence="4 6" key="1">
    <citation type="journal article" date="2018" name="Biodegradation">
        <title>1,4-Dioxane degradation characteristics of Rhodococcus aetherivorans JCM 14343.</title>
        <authorList>
            <person name="Inoue D."/>
            <person name="Tsunoda T."/>
            <person name="Yamamoto N."/>
            <person name="Ike M."/>
            <person name="Sei K."/>
        </authorList>
    </citation>
    <scope>NUCLEOTIDE SEQUENCE [LARGE SCALE GENOMIC DNA]</scope>
    <source>
        <strain evidence="4 6">JCM 14343</strain>
    </source>
</reference>
<evidence type="ECO:0000256" key="2">
    <source>
        <dbReference type="ARBA" id="ARBA00023002"/>
    </source>
</evidence>
<dbReference type="Proteomes" id="UP001163947">
    <property type="component" value="Chromosome"/>
</dbReference>
<evidence type="ECO:0000313" key="5">
    <source>
        <dbReference type="EMBL" id="UYF91845.1"/>
    </source>
</evidence>
<dbReference type="PANTHER" id="PTHR21363">
    <property type="entry name" value="PREPHENATE DEHYDROGENASE"/>
    <property type="match status" value="1"/>
</dbReference>
<evidence type="ECO:0000313" key="4">
    <source>
        <dbReference type="EMBL" id="GES39837.1"/>
    </source>
</evidence>
<name>A0A059MR08_9NOCA</name>
<keyword evidence="6" id="KW-1185">Reference proteome</keyword>
<dbReference type="GO" id="GO:0070403">
    <property type="term" value="F:NAD+ binding"/>
    <property type="evidence" value="ECO:0007669"/>
    <property type="project" value="TreeGrafter"/>
</dbReference>
<dbReference type="EMBL" id="BLAH01000135">
    <property type="protein sequence ID" value="GES39837.1"/>
    <property type="molecule type" value="Genomic_DNA"/>
</dbReference>
<evidence type="ECO:0000313" key="6">
    <source>
        <dbReference type="Proteomes" id="UP000325466"/>
    </source>
</evidence>
<dbReference type="InterPro" id="IPR003099">
    <property type="entry name" value="Prephen_DH"/>
</dbReference>
<dbReference type="KEGG" id="rav:AAT18_13965"/>
<evidence type="ECO:0000313" key="7">
    <source>
        <dbReference type="Proteomes" id="UP001163947"/>
    </source>
</evidence>
<dbReference type="PROSITE" id="PS51176">
    <property type="entry name" value="PDH_ADH"/>
    <property type="match status" value="1"/>
</dbReference>
<feature type="domain" description="Prephenate/arogenate dehydrogenase" evidence="3">
    <location>
        <begin position="6"/>
        <end position="283"/>
    </location>
</feature>
<dbReference type="PANTHER" id="PTHR21363:SF0">
    <property type="entry name" value="PREPHENATE DEHYDROGENASE [NADP(+)]"/>
    <property type="match status" value="1"/>
</dbReference>
<dbReference type="GO" id="GO:0004665">
    <property type="term" value="F:prephenate dehydrogenase (NADP+) activity"/>
    <property type="evidence" value="ECO:0007669"/>
    <property type="project" value="InterPro"/>
</dbReference>
<dbReference type="SUPFAM" id="SSF48179">
    <property type="entry name" value="6-phosphogluconate dehydrogenase C-terminal domain-like"/>
    <property type="match status" value="1"/>
</dbReference>
<organism evidence="5 7">
    <name type="scientific">Rhodococcus aetherivorans</name>
    <dbReference type="NCBI Taxonomy" id="191292"/>
    <lineage>
        <taxon>Bacteria</taxon>
        <taxon>Bacillati</taxon>
        <taxon>Actinomycetota</taxon>
        <taxon>Actinomycetes</taxon>
        <taxon>Mycobacteriales</taxon>
        <taxon>Nocardiaceae</taxon>
        <taxon>Rhodococcus</taxon>
    </lineage>
</organism>
<dbReference type="InterPro" id="IPR036291">
    <property type="entry name" value="NAD(P)-bd_dom_sf"/>
</dbReference>
<dbReference type="Proteomes" id="UP000325466">
    <property type="component" value="Unassembled WGS sequence"/>
</dbReference>
<dbReference type="Gene3D" id="3.40.50.720">
    <property type="entry name" value="NAD(P)-binding Rossmann-like Domain"/>
    <property type="match status" value="1"/>
</dbReference>
<dbReference type="EMBL" id="CP106982">
    <property type="protein sequence ID" value="UYF91845.1"/>
    <property type="molecule type" value="Genomic_DNA"/>
</dbReference>
<accession>A0A0F6VJH2</accession>
<dbReference type="InterPro" id="IPR050812">
    <property type="entry name" value="Preph/Arog_dehydrog"/>
</dbReference>
<accession>A0A059MR08</accession>
<evidence type="ECO:0000259" key="3">
    <source>
        <dbReference type="PROSITE" id="PS51176"/>
    </source>
</evidence>
<dbReference type="EC" id="1.3.1.12" evidence="4"/>
<sequence length="302" mass="30241">MNAAAGPVVVAGGAGAVGRMLVEAFRRDGTAVVVIDPAAGDDPAALRGDVTAPTAAMRDAVRVAPAVVLALPETTALAAAAPLGALLSPAAVLVETLSVKSAWARAVREPGWSAQCVGLNPMFAPALGMAGRPVAVVEHRPGPAVESLVGALGRWGAQVVRLTADEHDRVAAATQAATHAAVLAFGLALGRLDVSPSVAGATAPPPHVLLRALLARITAGAPEVYLDVQAGNPHAAAARAALRASLDELDAVVGAGSVAGFADLLARAGTPLGADADRYRELCAGLFAELTHEETESRHGRA</sequence>
<dbReference type="InterPro" id="IPR008927">
    <property type="entry name" value="6-PGluconate_DH-like_C_sf"/>
</dbReference>
<reference evidence="4" key="2">
    <citation type="submission" date="2019-10" db="EMBL/GenBank/DDBJ databases">
        <title>Draft genome sequence of Rhodococcus aetherivorans JCM 14343.</title>
        <authorList>
            <person name="Inoue D."/>
            <person name="Nakazawa M."/>
            <person name="Yamamoto N."/>
            <person name="Sei K."/>
            <person name="Ike M."/>
        </authorList>
    </citation>
    <scope>NUCLEOTIDE SEQUENCE</scope>
    <source>
        <strain evidence="4">JCM 14343</strain>
    </source>
</reference>
<dbReference type="SUPFAM" id="SSF51735">
    <property type="entry name" value="NAD(P)-binding Rossmann-fold domains"/>
    <property type="match status" value="1"/>
</dbReference>
<gene>
    <name evidence="5" type="ORF">OCS65_15035</name>
    <name evidence="4" type="ORF">RAJCM14343_5115</name>
</gene>
<keyword evidence="2 4" id="KW-0560">Oxidoreductase</keyword>
<protein>
    <submittedName>
        <fullName evidence="4">Cyclohexadienyl dehydrogenase</fullName>
        <ecNumber evidence="4">1.3.1.12</ecNumber>
    </submittedName>
    <submittedName>
        <fullName evidence="5">Prephenate dehydrogenase/arogenate dehydrogenase family protein</fullName>
    </submittedName>
</protein>
<dbReference type="Gene3D" id="1.10.3660.10">
    <property type="entry name" value="6-phosphogluconate dehydrogenase C-terminal like domain"/>
    <property type="match status" value="1"/>
</dbReference>
<dbReference type="AlphaFoldDB" id="A0A059MR08"/>
<dbReference type="GO" id="GO:0008977">
    <property type="term" value="F:prephenate dehydrogenase (NAD+) activity"/>
    <property type="evidence" value="ECO:0007669"/>
    <property type="project" value="UniProtKB-EC"/>
</dbReference>
<dbReference type="GO" id="GO:0006571">
    <property type="term" value="P:tyrosine biosynthetic process"/>
    <property type="evidence" value="ECO:0007669"/>
    <property type="project" value="InterPro"/>
</dbReference>